<dbReference type="HOGENOM" id="CLU_121622_1_1_6"/>
<keyword evidence="2" id="KW-1185">Reference proteome</keyword>
<dbReference type="OrthoDB" id="9790826at2"/>
<accession>A4B9U2</accession>
<reference evidence="1 2" key="1">
    <citation type="submission" date="2006-02" db="EMBL/GenBank/DDBJ databases">
        <authorList>
            <person name="Pinhassi J."/>
            <person name="Pedros-Alio C."/>
            <person name="Ferriera S."/>
            <person name="Johnson J."/>
            <person name="Kravitz S."/>
            <person name="Halpern A."/>
            <person name="Remington K."/>
            <person name="Beeson K."/>
            <person name="Tran B."/>
            <person name="Rogers Y.-H."/>
            <person name="Friedman R."/>
            <person name="Venter J.C."/>
        </authorList>
    </citation>
    <scope>NUCLEOTIDE SEQUENCE [LARGE SCALE GENOMIC DNA]</scope>
    <source>
        <strain evidence="1 2">MED297</strain>
    </source>
</reference>
<sequence>MTLQELMATLHGHPDDLKFADVLETIDAEFEFTPCAFVNGDVHNSADENQGSCKVLCFAHKAGLAEGVALKLFAEHYRSVLADPKGTDHANIRQFMKRGWMGVSFNGSPLKKK</sequence>
<evidence type="ECO:0000313" key="2">
    <source>
        <dbReference type="Proteomes" id="UP000005953"/>
    </source>
</evidence>
<dbReference type="AlphaFoldDB" id="A4B9U2"/>
<dbReference type="Proteomes" id="UP000005953">
    <property type="component" value="Unassembled WGS sequence"/>
</dbReference>
<dbReference type="RefSeq" id="WP_008045017.1">
    <property type="nucleotide sequence ID" value="NZ_CH724151.1"/>
</dbReference>
<dbReference type="Gene3D" id="3.20.160.10">
    <property type="entry name" value="vpa0580 domain like"/>
    <property type="match status" value="1"/>
</dbReference>
<name>A4B9U2_9GAMM</name>
<comment type="caution">
    <text evidence="1">The sequence shown here is derived from an EMBL/GenBank/DDBJ whole genome shotgun (WGS) entry which is preliminary data.</text>
</comment>
<proteinExistence type="predicted"/>
<dbReference type="Pfam" id="PF08888">
    <property type="entry name" value="HopJ"/>
    <property type="match status" value="1"/>
</dbReference>
<organism evidence="1 2">
    <name type="scientific">Reinekea blandensis MED297</name>
    <dbReference type="NCBI Taxonomy" id="314283"/>
    <lineage>
        <taxon>Bacteria</taxon>
        <taxon>Pseudomonadati</taxon>
        <taxon>Pseudomonadota</taxon>
        <taxon>Gammaproteobacteria</taxon>
        <taxon>Oceanospirillales</taxon>
        <taxon>Saccharospirillaceae</taxon>
        <taxon>Reinekea</taxon>
    </lineage>
</organism>
<evidence type="ECO:0000313" key="1">
    <source>
        <dbReference type="EMBL" id="EAR11393.1"/>
    </source>
</evidence>
<dbReference type="EMBL" id="AAOE01000001">
    <property type="protein sequence ID" value="EAR11393.1"/>
    <property type="molecule type" value="Genomic_DNA"/>
</dbReference>
<dbReference type="InterPro" id="IPR014984">
    <property type="entry name" value="HopJ"/>
</dbReference>
<dbReference type="STRING" id="314283.MED297_20937"/>
<protein>
    <submittedName>
        <fullName evidence="1">Putative type III effector HopPmaJ</fullName>
    </submittedName>
</protein>
<dbReference type="InterPro" id="IPR038604">
    <property type="entry name" value="HopJ_sf"/>
</dbReference>
<gene>
    <name evidence="1" type="ORF">MED297_20937</name>
</gene>